<dbReference type="EMBL" id="CP097510">
    <property type="protein sequence ID" value="URE36888.1"/>
    <property type="molecule type" value="Genomic_DNA"/>
</dbReference>
<reference evidence="2" key="1">
    <citation type="submission" date="2022-05" db="EMBL/GenBank/DDBJ databases">
        <title>The Musa troglodytarum L. genome provides insights into the mechanism of non-climacteric behaviour and enrichment of carotenoids.</title>
        <authorList>
            <person name="Wang J."/>
        </authorList>
    </citation>
    <scope>NUCLEOTIDE SEQUENCE</scope>
    <source>
        <tissue evidence="2">Leaf</tissue>
    </source>
</reference>
<keyword evidence="3" id="KW-1185">Reference proteome</keyword>
<accession>A0A9E7HWL7</accession>
<evidence type="ECO:0000313" key="3">
    <source>
        <dbReference type="Proteomes" id="UP001055439"/>
    </source>
</evidence>
<gene>
    <name evidence="2" type="ORF">MUK42_15763</name>
</gene>
<evidence type="ECO:0000256" key="1">
    <source>
        <dbReference type="SAM" id="MobiDB-lite"/>
    </source>
</evidence>
<name>A0A9E7HWL7_9LILI</name>
<dbReference type="Proteomes" id="UP001055439">
    <property type="component" value="Chromosome 8"/>
</dbReference>
<feature type="compositionally biased region" description="Basic and acidic residues" evidence="1">
    <location>
        <begin position="84"/>
        <end position="103"/>
    </location>
</feature>
<evidence type="ECO:0000313" key="2">
    <source>
        <dbReference type="EMBL" id="URE36888.1"/>
    </source>
</evidence>
<protein>
    <submittedName>
        <fullName evidence="2">Uncharacterized protein</fullName>
    </submittedName>
</protein>
<proteinExistence type="predicted"/>
<sequence>MPHVSGIKTFAINTSSHAVELLKPSTRLHSVASSLLPSPLPPVRRKNGVAEGCQTCRAYGAEQRACQGRRGLREAAAGVEAGPEETREAPRAQEEGEERQAERQKLMAAAPGACFIFRFQRLCSITVLWMLLSWYELVM</sequence>
<feature type="region of interest" description="Disordered" evidence="1">
    <location>
        <begin position="76"/>
        <end position="103"/>
    </location>
</feature>
<dbReference type="AlphaFoldDB" id="A0A9E7HWL7"/>
<organism evidence="2 3">
    <name type="scientific">Musa troglodytarum</name>
    <name type="common">fe'i banana</name>
    <dbReference type="NCBI Taxonomy" id="320322"/>
    <lineage>
        <taxon>Eukaryota</taxon>
        <taxon>Viridiplantae</taxon>
        <taxon>Streptophyta</taxon>
        <taxon>Embryophyta</taxon>
        <taxon>Tracheophyta</taxon>
        <taxon>Spermatophyta</taxon>
        <taxon>Magnoliopsida</taxon>
        <taxon>Liliopsida</taxon>
        <taxon>Zingiberales</taxon>
        <taxon>Musaceae</taxon>
        <taxon>Musa</taxon>
    </lineage>
</organism>